<organism evidence="2 3">
    <name type="scientific">Zizania palustris</name>
    <name type="common">Northern wild rice</name>
    <dbReference type="NCBI Taxonomy" id="103762"/>
    <lineage>
        <taxon>Eukaryota</taxon>
        <taxon>Viridiplantae</taxon>
        <taxon>Streptophyta</taxon>
        <taxon>Embryophyta</taxon>
        <taxon>Tracheophyta</taxon>
        <taxon>Spermatophyta</taxon>
        <taxon>Magnoliopsida</taxon>
        <taxon>Liliopsida</taxon>
        <taxon>Poales</taxon>
        <taxon>Poaceae</taxon>
        <taxon>BOP clade</taxon>
        <taxon>Oryzoideae</taxon>
        <taxon>Oryzeae</taxon>
        <taxon>Zizaniinae</taxon>
        <taxon>Zizania</taxon>
    </lineage>
</organism>
<dbReference type="Proteomes" id="UP000729402">
    <property type="component" value="Unassembled WGS sequence"/>
</dbReference>
<feature type="compositionally biased region" description="Basic residues" evidence="1">
    <location>
        <begin position="88"/>
        <end position="97"/>
    </location>
</feature>
<comment type="caution">
    <text evidence="2">The sequence shown here is derived from an EMBL/GenBank/DDBJ whole genome shotgun (WGS) entry which is preliminary data.</text>
</comment>
<evidence type="ECO:0000313" key="2">
    <source>
        <dbReference type="EMBL" id="KAG8057030.1"/>
    </source>
</evidence>
<gene>
    <name evidence="2" type="ORF">GUJ93_ZPchr0002g23325</name>
</gene>
<evidence type="ECO:0000313" key="3">
    <source>
        <dbReference type="Proteomes" id="UP000729402"/>
    </source>
</evidence>
<name>A0A8J5VA38_ZIZPA</name>
<reference evidence="2" key="2">
    <citation type="submission" date="2021-02" db="EMBL/GenBank/DDBJ databases">
        <authorList>
            <person name="Kimball J.A."/>
            <person name="Haas M.W."/>
            <person name="Macchietto M."/>
            <person name="Kono T."/>
            <person name="Duquette J."/>
            <person name="Shao M."/>
        </authorList>
    </citation>
    <scope>NUCLEOTIDE SEQUENCE</scope>
    <source>
        <tissue evidence="2">Fresh leaf tissue</tissue>
    </source>
</reference>
<reference evidence="2" key="1">
    <citation type="journal article" date="2021" name="bioRxiv">
        <title>Whole Genome Assembly and Annotation of Northern Wild Rice, Zizania palustris L., Supports a Whole Genome Duplication in the Zizania Genus.</title>
        <authorList>
            <person name="Haas M."/>
            <person name="Kono T."/>
            <person name="Macchietto M."/>
            <person name="Millas R."/>
            <person name="McGilp L."/>
            <person name="Shao M."/>
            <person name="Duquette J."/>
            <person name="Hirsch C.N."/>
            <person name="Kimball J."/>
        </authorList>
    </citation>
    <scope>NUCLEOTIDE SEQUENCE</scope>
    <source>
        <tissue evidence="2">Fresh leaf tissue</tissue>
    </source>
</reference>
<accession>A0A8J5VA38</accession>
<keyword evidence="3" id="KW-1185">Reference proteome</keyword>
<protein>
    <submittedName>
        <fullName evidence="2">Uncharacterized protein</fullName>
    </submittedName>
</protein>
<feature type="region of interest" description="Disordered" evidence="1">
    <location>
        <begin position="76"/>
        <end position="131"/>
    </location>
</feature>
<proteinExistence type="predicted"/>
<feature type="compositionally biased region" description="Low complexity" evidence="1">
    <location>
        <begin position="76"/>
        <end position="87"/>
    </location>
</feature>
<dbReference type="AlphaFoldDB" id="A0A8J5VA38"/>
<evidence type="ECO:0000256" key="1">
    <source>
        <dbReference type="SAM" id="MobiDB-lite"/>
    </source>
</evidence>
<dbReference type="OrthoDB" id="691634at2759"/>
<sequence>MLPPPFSSLVLSRCLANSRACLLPSLLGTSCLSPSPPPLPLSASAFPLAVATRHDPTLHFFLLSAWLLHGSAATTTTPATEYTTRSAVRIRSRRRHGDVKDGEQPTAGRPARPTSPGHSPGIGNKATGNVR</sequence>
<dbReference type="EMBL" id="JAAALK010000287">
    <property type="protein sequence ID" value="KAG8057030.1"/>
    <property type="molecule type" value="Genomic_DNA"/>
</dbReference>